<proteinExistence type="predicted"/>
<dbReference type="EMBL" id="QEFD01000017">
    <property type="protein sequence ID" value="PVU77663.1"/>
    <property type="molecule type" value="Genomic_DNA"/>
</dbReference>
<accession>A0A2T9XC76</accession>
<dbReference type="Proteomes" id="UP000245638">
    <property type="component" value="Unassembled WGS sequence"/>
</dbReference>
<name>A0A2T9XC76_9CREN</name>
<protein>
    <submittedName>
        <fullName evidence="1">Uncharacterized protein</fullName>
    </submittedName>
</protein>
<reference evidence="1 2" key="1">
    <citation type="journal article" date="2015" name="Appl. Environ. Microbiol.">
        <title>Nanoarchaeota, Their Sulfolobales Host, and Nanoarchaeota Virus Distribution across Yellowstone National Park Hot Springs.</title>
        <authorList>
            <person name="Munson-McGee J.H."/>
            <person name="Field E.K."/>
            <person name="Bateson M."/>
            <person name="Rooney C."/>
            <person name="Stepanauskas R."/>
            <person name="Young M.J."/>
        </authorList>
    </citation>
    <scope>NUCLEOTIDE SEQUENCE [LARGE SCALE GENOMIC DNA]</scope>
    <source>
        <strain evidence="1">SCGC AC-742_N10</strain>
    </source>
</reference>
<evidence type="ECO:0000313" key="2">
    <source>
        <dbReference type="Proteomes" id="UP000245638"/>
    </source>
</evidence>
<sequence>MLVNELEKKGALPDDIKMIKIDEKYLIDYLSTLKADEQCKEIIGEVIRSIKEGNYAKAYFLLMILQRALQDVMKNKVINGLTDITSIINKREIKKLANKMCKKMGQDDILKYSKAIEDLMSRDLWNYVYDQVLKALPNENVYKKMLKEIRRISNKIVHELYLPHKIELEDIFLLSYTVNLLKDLA</sequence>
<evidence type="ECO:0000313" key="1">
    <source>
        <dbReference type="EMBL" id="PVU77663.1"/>
    </source>
</evidence>
<gene>
    <name evidence="1" type="ORF">DDW13_00425</name>
</gene>
<dbReference type="AlphaFoldDB" id="A0A2T9XC76"/>
<organism evidence="1 2">
    <name type="scientific">Acidianus hospitalis</name>
    <dbReference type="NCBI Taxonomy" id="563177"/>
    <lineage>
        <taxon>Archaea</taxon>
        <taxon>Thermoproteota</taxon>
        <taxon>Thermoprotei</taxon>
        <taxon>Sulfolobales</taxon>
        <taxon>Sulfolobaceae</taxon>
        <taxon>Acidianus</taxon>
    </lineage>
</organism>
<comment type="caution">
    <text evidence="1">The sequence shown here is derived from an EMBL/GenBank/DDBJ whole genome shotgun (WGS) entry which is preliminary data.</text>
</comment>